<reference evidence="1 2" key="1">
    <citation type="journal article" date="2021" name="Hortic Res">
        <title>Chromosome-scale assembly of the Dendrobium chrysotoxum genome enhances the understanding of orchid evolution.</title>
        <authorList>
            <person name="Zhang Y."/>
            <person name="Zhang G.Q."/>
            <person name="Zhang D."/>
            <person name="Liu X.D."/>
            <person name="Xu X.Y."/>
            <person name="Sun W.H."/>
            <person name="Yu X."/>
            <person name="Zhu X."/>
            <person name="Wang Z.W."/>
            <person name="Zhao X."/>
            <person name="Zhong W.Y."/>
            <person name="Chen H."/>
            <person name="Yin W.L."/>
            <person name="Huang T."/>
            <person name="Niu S.C."/>
            <person name="Liu Z.J."/>
        </authorList>
    </citation>
    <scope>NUCLEOTIDE SEQUENCE [LARGE SCALE GENOMIC DNA]</scope>
    <source>
        <strain evidence="1">Lindl</strain>
    </source>
</reference>
<protein>
    <submittedName>
        <fullName evidence="1">Uncharacterized protein</fullName>
    </submittedName>
</protein>
<dbReference type="AlphaFoldDB" id="A0AAV7FU10"/>
<name>A0AAV7FU10_DENCH</name>
<dbReference type="EMBL" id="JAGFBR010000016">
    <property type="protein sequence ID" value="KAH0453195.1"/>
    <property type="molecule type" value="Genomic_DNA"/>
</dbReference>
<evidence type="ECO:0000313" key="2">
    <source>
        <dbReference type="Proteomes" id="UP000775213"/>
    </source>
</evidence>
<dbReference type="Proteomes" id="UP000775213">
    <property type="component" value="Unassembled WGS sequence"/>
</dbReference>
<keyword evidence="2" id="KW-1185">Reference proteome</keyword>
<accession>A0AAV7FU10</accession>
<gene>
    <name evidence="1" type="ORF">IEQ34_017519</name>
</gene>
<comment type="caution">
    <text evidence="1">The sequence shown here is derived from an EMBL/GenBank/DDBJ whole genome shotgun (WGS) entry which is preliminary data.</text>
</comment>
<sequence length="89" mass="10348">MPQVSSTCFVKSVEKIDQSIHWTIYFDAKKGTIQCSYGKFDMMGLQYSYCMRVIRQLDIVNIPSKYVLLIWSARARKDIYVAARSLVWG</sequence>
<evidence type="ECO:0000313" key="1">
    <source>
        <dbReference type="EMBL" id="KAH0453195.1"/>
    </source>
</evidence>
<organism evidence="1 2">
    <name type="scientific">Dendrobium chrysotoxum</name>
    <name type="common">Orchid</name>
    <dbReference type="NCBI Taxonomy" id="161865"/>
    <lineage>
        <taxon>Eukaryota</taxon>
        <taxon>Viridiplantae</taxon>
        <taxon>Streptophyta</taxon>
        <taxon>Embryophyta</taxon>
        <taxon>Tracheophyta</taxon>
        <taxon>Spermatophyta</taxon>
        <taxon>Magnoliopsida</taxon>
        <taxon>Liliopsida</taxon>
        <taxon>Asparagales</taxon>
        <taxon>Orchidaceae</taxon>
        <taxon>Epidendroideae</taxon>
        <taxon>Malaxideae</taxon>
        <taxon>Dendrobiinae</taxon>
        <taxon>Dendrobium</taxon>
    </lineage>
</organism>
<proteinExistence type="predicted"/>